<proteinExistence type="predicted"/>
<evidence type="ECO:0000313" key="2">
    <source>
        <dbReference type="Proteomes" id="UP000320055"/>
    </source>
</evidence>
<dbReference type="AlphaFoldDB" id="A0A563VY49"/>
<reference evidence="1 2" key="1">
    <citation type="submission" date="2019-01" db="EMBL/GenBank/DDBJ databases">
        <authorList>
            <person name="Brito A."/>
        </authorList>
    </citation>
    <scope>NUCLEOTIDE SEQUENCE [LARGE SCALE GENOMIC DNA]</scope>
    <source>
        <strain evidence="1">1</strain>
    </source>
</reference>
<gene>
    <name evidence="1" type="ORF">H1P_420004</name>
</gene>
<evidence type="ECO:0000313" key="1">
    <source>
        <dbReference type="EMBL" id="VEP16203.1"/>
    </source>
</evidence>
<organism evidence="1 2">
    <name type="scientific">Hyella patelloides LEGE 07179</name>
    <dbReference type="NCBI Taxonomy" id="945734"/>
    <lineage>
        <taxon>Bacteria</taxon>
        <taxon>Bacillati</taxon>
        <taxon>Cyanobacteriota</taxon>
        <taxon>Cyanophyceae</taxon>
        <taxon>Pleurocapsales</taxon>
        <taxon>Hyellaceae</taxon>
        <taxon>Hyella</taxon>
    </lineage>
</organism>
<dbReference type="Proteomes" id="UP000320055">
    <property type="component" value="Unassembled WGS sequence"/>
</dbReference>
<name>A0A563VY49_9CYAN</name>
<sequence length="83" mass="9487">MLLLALFNRISATERQGQNFDAAMVDGCSFIDWHYSDLHLRESTPLREQSKDYSSNQRLSIVNIELQPKSNSGGYKTKLVVPR</sequence>
<dbReference type="EMBL" id="CAACVJ010000357">
    <property type="protein sequence ID" value="VEP16203.1"/>
    <property type="molecule type" value="Genomic_DNA"/>
</dbReference>
<accession>A0A563VY49</accession>
<keyword evidence="2" id="KW-1185">Reference proteome</keyword>
<protein>
    <submittedName>
        <fullName evidence="1">Uncharacterized protein</fullName>
    </submittedName>
</protein>